<dbReference type="AlphaFoldDB" id="A0A8M9PLH6"/>
<evidence type="ECO:0000313" key="5">
    <source>
        <dbReference type="RefSeq" id="XP_009300157.1"/>
    </source>
</evidence>
<dbReference type="GeneID" id="569699"/>
<evidence type="ECO:0000256" key="1">
    <source>
        <dbReference type="ARBA" id="ARBA00022553"/>
    </source>
</evidence>
<reference evidence="4" key="1">
    <citation type="journal article" date="2013" name="Nature">
        <title>The zebrafish reference genome sequence and its relationship to the human genome.</title>
        <authorList>
            <consortium name="Genome Reference Consortium Zebrafish"/>
            <person name="Howe K."/>
            <person name="Clark M.D."/>
            <person name="Torroja C.F."/>
            <person name="Torrance J."/>
            <person name="Berthelot C."/>
            <person name="Muffato M."/>
            <person name="Collins J.E."/>
            <person name="Humphray S."/>
            <person name="McLaren K."/>
            <person name="Matthews L."/>
            <person name="McLaren S."/>
            <person name="Sealy I."/>
            <person name="Caccamo M."/>
            <person name="Churcher C."/>
            <person name="Scott C."/>
            <person name="Barrett J.C."/>
            <person name="Koch R."/>
            <person name="Rauch G.J."/>
            <person name="White S."/>
            <person name="Chow W."/>
            <person name="Kilian B."/>
            <person name="Quintais L.T."/>
            <person name="Guerra-Assuncao J.A."/>
            <person name="Zhou Y."/>
            <person name="Gu Y."/>
            <person name="Yen J."/>
            <person name="Vogel J.H."/>
            <person name="Eyre T."/>
            <person name="Redmond S."/>
            <person name="Banerjee R."/>
            <person name="Chi J."/>
            <person name="Fu B."/>
            <person name="Langley E."/>
            <person name="Maguire S.F."/>
            <person name="Laird G.K."/>
            <person name="Lloyd D."/>
            <person name="Kenyon E."/>
            <person name="Donaldson S."/>
            <person name="Sehra H."/>
            <person name="Almeida-King J."/>
            <person name="Loveland J."/>
            <person name="Trevanion S."/>
            <person name="Jones M."/>
            <person name="Quail M."/>
            <person name="Willey D."/>
            <person name="Hunt A."/>
            <person name="Burton J."/>
            <person name="Sims S."/>
            <person name="McLay K."/>
            <person name="Plumb B."/>
            <person name="Davis J."/>
            <person name="Clee C."/>
            <person name="Oliver K."/>
            <person name="Clark R."/>
            <person name="Riddle C."/>
            <person name="Elliot D."/>
            <person name="Eliott D."/>
            <person name="Threadgold G."/>
            <person name="Harden G."/>
            <person name="Ware D."/>
            <person name="Begum S."/>
            <person name="Mortimore B."/>
            <person name="Mortimer B."/>
            <person name="Kerry G."/>
            <person name="Heath P."/>
            <person name="Phillimore B."/>
            <person name="Tracey A."/>
            <person name="Corby N."/>
            <person name="Dunn M."/>
            <person name="Johnson C."/>
            <person name="Wood J."/>
            <person name="Clark S."/>
            <person name="Pelan S."/>
            <person name="Griffiths G."/>
            <person name="Smith M."/>
            <person name="Glithero R."/>
            <person name="Howden P."/>
            <person name="Barker N."/>
            <person name="Lloyd C."/>
            <person name="Stevens C."/>
            <person name="Harley J."/>
            <person name="Holt K."/>
            <person name="Panagiotidis G."/>
            <person name="Lovell J."/>
            <person name="Beasley H."/>
            <person name="Henderson C."/>
            <person name="Gordon D."/>
            <person name="Auger K."/>
            <person name="Wright D."/>
            <person name="Collins J."/>
            <person name="Raisen C."/>
            <person name="Dyer L."/>
            <person name="Leung K."/>
            <person name="Robertson L."/>
            <person name="Ambridge K."/>
            <person name="Leongamornlert D."/>
            <person name="McGuire S."/>
            <person name="Gilderthorp R."/>
            <person name="Griffiths C."/>
            <person name="Manthravadi D."/>
            <person name="Nichol S."/>
            <person name="Barker G."/>
            <person name="Whitehead S."/>
            <person name="Kay M."/>
            <person name="Brown J."/>
            <person name="Murnane C."/>
            <person name="Gray E."/>
            <person name="Humphries M."/>
            <person name="Sycamore N."/>
            <person name="Barker D."/>
            <person name="Saunders D."/>
            <person name="Wallis J."/>
            <person name="Babbage A."/>
            <person name="Hammond S."/>
            <person name="Mashreghi-Mohammadi M."/>
            <person name="Barr L."/>
            <person name="Martin S."/>
            <person name="Wray P."/>
            <person name="Ellington A."/>
            <person name="Matthews N."/>
            <person name="Ellwood M."/>
            <person name="Woodmansey R."/>
            <person name="Clark G."/>
            <person name="Cooper J."/>
            <person name="Cooper J."/>
            <person name="Tromans A."/>
            <person name="Grafham D."/>
            <person name="Skuce C."/>
            <person name="Pandian R."/>
            <person name="Andrews R."/>
            <person name="Harrison E."/>
            <person name="Kimberley A."/>
            <person name="Garnett J."/>
            <person name="Fosker N."/>
            <person name="Hall R."/>
            <person name="Garner P."/>
            <person name="Kelly D."/>
            <person name="Bird C."/>
            <person name="Palmer S."/>
            <person name="Gehring I."/>
            <person name="Berger A."/>
            <person name="Dooley C.M."/>
            <person name="Ersan-Urun Z."/>
            <person name="Eser C."/>
            <person name="Geiger H."/>
            <person name="Geisler M."/>
            <person name="Karotki L."/>
            <person name="Kirn A."/>
            <person name="Konantz J."/>
            <person name="Konantz M."/>
            <person name="Oberlander M."/>
            <person name="Rudolph-Geiger S."/>
            <person name="Teucke M."/>
            <person name="Lanz C."/>
            <person name="Raddatz G."/>
            <person name="Osoegawa K."/>
            <person name="Zhu B."/>
            <person name="Rapp A."/>
            <person name="Widaa S."/>
            <person name="Langford C."/>
            <person name="Yang F."/>
            <person name="Schuster S.C."/>
            <person name="Carter N.P."/>
            <person name="Harrow J."/>
            <person name="Ning Z."/>
            <person name="Herrero J."/>
            <person name="Searle S.M."/>
            <person name="Enright A."/>
            <person name="Geisler R."/>
            <person name="Plasterk R.H."/>
            <person name="Lee C."/>
            <person name="Westerfield M."/>
            <person name="de Jong P.J."/>
            <person name="Zon L.I."/>
            <person name="Postlethwait J.H."/>
            <person name="Nusslein-Volhard C."/>
            <person name="Hubbard T.J."/>
            <person name="Roest Crollius H."/>
            <person name="Rogers J."/>
            <person name="Stemple D.L."/>
        </authorList>
    </citation>
    <scope>NUCLEOTIDE SEQUENCE [LARGE SCALE GENOMIC DNA]</scope>
</reference>
<feature type="compositionally biased region" description="Basic and acidic residues" evidence="2">
    <location>
        <begin position="41"/>
        <end position="52"/>
    </location>
</feature>
<feature type="compositionally biased region" description="Acidic residues" evidence="2">
    <location>
        <begin position="309"/>
        <end position="321"/>
    </location>
</feature>
<proteinExistence type="predicted"/>
<dbReference type="ZFIN" id="ZDB-GENE-030131-6395">
    <property type="gene designation" value="wu:fi75a02"/>
</dbReference>
<evidence type="ECO:0000313" key="6">
    <source>
        <dbReference type="RefSeq" id="XP_021332322.1"/>
    </source>
</evidence>
<feature type="compositionally biased region" description="Basic and acidic residues" evidence="2">
    <location>
        <begin position="59"/>
        <end position="69"/>
    </location>
</feature>
<evidence type="ECO:0000259" key="3">
    <source>
        <dbReference type="Pfam" id="PF15386"/>
    </source>
</evidence>
<dbReference type="Pfam" id="PF15386">
    <property type="entry name" value="Tantalus"/>
    <property type="match status" value="1"/>
</dbReference>
<gene>
    <name evidence="5 6 7" type="ORF">wu:fi75a02</name>
</gene>
<evidence type="ECO:0000313" key="4">
    <source>
        <dbReference type="Proteomes" id="UP000000437"/>
    </source>
</evidence>
<feature type="compositionally biased region" description="Low complexity" evidence="2">
    <location>
        <begin position="209"/>
        <end position="219"/>
    </location>
</feature>
<feature type="region of interest" description="Disordered" evidence="2">
    <location>
        <begin position="440"/>
        <end position="476"/>
    </location>
</feature>
<name>A0A8M9PLH6_DANRE</name>
<dbReference type="InterPro" id="IPR028149">
    <property type="entry name" value="Tantalus-like"/>
</dbReference>
<feature type="compositionally biased region" description="Polar residues" evidence="2">
    <location>
        <begin position="452"/>
        <end position="466"/>
    </location>
</feature>
<accession>A0A8M9PLH6</accession>
<reference evidence="5 6" key="2">
    <citation type="submission" date="2025-04" db="UniProtKB">
        <authorList>
            <consortium name="RefSeq"/>
        </authorList>
    </citation>
    <scope>IDENTIFICATION</scope>
    <source>
        <strain evidence="5 6">Tuebingen</strain>
    </source>
</reference>
<feature type="region of interest" description="Disordered" evidence="2">
    <location>
        <begin position="207"/>
        <end position="228"/>
    </location>
</feature>
<feature type="compositionally biased region" description="Polar residues" evidence="2">
    <location>
        <begin position="288"/>
        <end position="299"/>
    </location>
</feature>
<feature type="domain" description="Tantalus-like" evidence="3">
    <location>
        <begin position="877"/>
        <end position="934"/>
    </location>
</feature>
<dbReference type="KEGG" id="dre:569699"/>
<dbReference type="RefSeq" id="XP_021332322.1">
    <property type="nucleotide sequence ID" value="XM_021476647.2"/>
</dbReference>
<dbReference type="PANTHER" id="PTHR14522">
    <property type="entry name" value="EMO2-RELATED"/>
    <property type="match status" value="1"/>
</dbReference>
<dbReference type="InterPro" id="IPR026320">
    <property type="entry name" value="PRR14"/>
</dbReference>
<sequence length="1000" mass="110785">MLSNPSAEQKGTEQAPASAAGPCHPAPHSPLYQEQLAIGCKETHREEFESGDKPQSSDFGKEGKLRDPRWTSPLSPSAGPSGEQLGVLERFLVSHHNDMKRLLTDTFGPLAQRLEAMEKRMDQLCSQSSAHTRSLAQLHSKVGQLGRDISFGCPNTPSVSSACSFGSNGEVAKDNKDILSNVCLSRPQSLYRSLSCEPKKDPICSWTMSTPSRSSQSPTRKPEDLSCEGQKFNASGSLSCEILKTSPLRQTDNSLQGKYSPVSDFEDLEMEVDAEKDRVALLVDTVISSSDDNDSQGPSCKQEVLSSDAENEESSPVEEDTLINQRLHVQKPLKLPYVKILKLSPPKSNSDPLYFLSKPKNSATSGKTVTLGNSTKVKDEHIQQQSLSEISFSFPIKPLVAQSNHDEPKLSSDPFQNHSKKEGEIWDKFKINGSFHSTTTSLSTSDFDHVPMSQQGRNELTGTNAGASEEGTKLDRKAQRIDCQFSSTKDRPLKSPSQESDMSVQPYCELTLSNHLVKDVGERKSFGSLLTFQACTSSHLSAPRNGSSKSVLDRSTNKLLTQLSDTALRLVGSCTSNDLNRWTGYSRAGSKLKHFGGKKQHLSGFPTLKAGETLSFIEQGAEIFNHRQPILDDFILPLSPQLTGMLACPSNDLPVNLDKGSACCPSLSQLFRPTTPPLSALSKWSFSGAGVSTVLALSSPTSFRKWFRHRRLNFPLTQLSHSGIHMVVSQILGRCRCHPFRPLVDFTAPPGIDNDHHYTRRSSQEVTRNRKRASARKAVCLLSKIHLTPERILDHPSRHSISPKSARLDVSSTESVPTFAIVSANVKYPGLHNRGVSREMNQVELYEANAEAQGGQRSKRVSQIRIRKTVPKPDNNLTPMGLPKPKRLKKKEFSLEEIYTNKNYKSPIPNRSLETIFEEPKEKNGSLVCIGHQKRKRVLDFPDFTQPRKRKAKTNLGPLRVKGPRGRPRRGRQDDADLDIMLIERLTELEDYFTSQGLEV</sequence>
<evidence type="ECO:0000313" key="7">
    <source>
        <dbReference type="ZFIN" id="ZDB-GENE-030131-6395"/>
    </source>
</evidence>
<feature type="region of interest" description="Disordered" evidence="2">
    <location>
        <begin position="1"/>
        <end position="83"/>
    </location>
</feature>
<evidence type="ECO:0000256" key="2">
    <source>
        <dbReference type="SAM" id="MobiDB-lite"/>
    </source>
</evidence>
<organism evidence="4 6">
    <name type="scientific">Danio rerio</name>
    <name type="common">Zebrafish</name>
    <name type="synonym">Brachydanio rerio</name>
    <dbReference type="NCBI Taxonomy" id="7955"/>
    <lineage>
        <taxon>Eukaryota</taxon>
        <taxon>Metazoa</taxon>
        <taxon>Chordata</taxon>
        <taxon>Craniata</taxon>
        <taxon>Vertebrata</taxon>
        <taxon>Euteleostomi</taxon>
        <taxon>Actinopterygii</taxon>
        <taxon>Neopterygii</taxon>
        <taxon>Teleostei</taxon>
        <taxon>Ostariophysi</taxon>
        <taxon>Cypriniformes</taxon>
        <taxon>Danionidae</taxon>
        <taxon>Danioninae</taxon>
        <taxon>Danio</taxon>
    </lineage>
</organism>
<dbReference type="PANTHER" id="PTHR14522:SF2">
    <property type="entry name" value="PROLINE-RICH PROTEIN 14"/>
    <property type="match status" value="1"/>
</dbReference>
<feature type="region of interest" description="Disordered" evidence="2">
    <location>
        <begin position="288"/>
        <end position="322"/>
    </location>
</feature>
<dbReference type="RefSeq" id="XP_009300157.1">
    <property type="nucleotide sequence ID" value="XM_009301882.4"/>
</dbReference>
<keyword evidence="1" id="KW-0597">Phosphoprotein</keyword>
<dbReference type="OrthoDB" id="6163216at2759"/>
<protein>
    <submittedName>
        <fullName evidence="5 6">Uncharacterized protein wu:fi75a02 isoform X1</fullName>
    </submittedName>
</protein>
<dbReference type="AGR" id="ZFIN:ZDB-GENE-030131-6395"/>
<dbReference type="Proteomes" id="UP000000437">
    <property type="component" value="Chromosome 5"/>
</dbReference>
<keyword evidence="4" id="KW-1185">Reference proteome</keyword>
<feature type="region of interest" description="Disordered" evidence="2">
    <location>
        <begin position="948"/>
        <end position="974"/>
    </location>
</feature>